<feature type="transmembrane region" description="Helical" evidence="7">
    <location>
        <begin position="333"/>
        <end position="352"/>
    </location>
</feature>
<evidence type="ECO:0000256" key="2">
    <source>
        <dbReference type="ARBA" id="ARBA00022485"/>
    </source>
</evidence>
<dbReference type="Gene3D" id="3.30.70.20">
    <property type="match status" value="1"/>
</dbReference>
<dbReference type="PANTHER" id="PTHR30176:SF3">
    <property type="entry name" value="FERREDOXIN-TYPE PROTEIN NAPH"/>
    <property type="match status" value="1"/>
</dbReference>
<dbReference type="PROSITE" id="PS00198">
    <property type="entry name" value="4FE4S_FER_1"/>
    <property type="match status" value="1"/>
</dbReference>
<dbReference type="GO" id="GO:0051539">
    <property type="term" value="F:4 iron, 4 sulfur cluster binding"/>
    <property type="evidence" value="ECO:0007669"/>
    <property type="project" value="UniProtKB-KW"/>
</dbReference>
<dbReference type="EMBL" id="CP045652">
    <property type="protein sequence ID" value="QGA27186.1"/>
    <property type="molecule type" value="Genomic_DNA"/>
</dbReference>
<reference evidence="9 10" key="1">
    <citation type="submission" date="2019-10" db="EMBL/GenBank/DDBJ databases">
        <authorList>
            <person name="Dong K."/>
        </authorList>
    </citation>
    <scope>NUCLEOTIDE SEQUENCE [LARGE SCALE GENOMIC DNA]</scope>
    <source>
        <strain evidence="10">dk4302</strain>
    </source>
</reference>
<dbReference type="NCBIfam" id="TIGR02745">
    <property type="entry name" value="ccoG_rdxA_fixG"/>
    <property type="match status" value="1"/>
</dbReference>
<feature type="domain" description="4Fe-4S ferredoxin-type" evidence="8">
    <location>
        <begin position="248"/>
        <end position="280"/>
    </location>
</feature>
<feature type="transmembrane region" description="Helical" evidence="7">
    <location>
        <begin position="191"/>
        <end position="211"/>
    </location>
</feature>
<keyword evidence="3" id="KW-0479">Metal-binding</keyword>
<dbReference type="InterPro" id="IPR017896">
    <property type="entry name" value="4Fe4S_Fe-S-bd"/>
</dbReference>
<name>A0A5Q0QCF9_9SPHI</name>
<dbReference type="InterPro" id="IPR032879">
    <property type="entry name" value="FixG_C"/>
</dbReference>
<evidence type="ECO:0000259" key="8">
    <source>
        <dbReference type="PROSITE" id="PS51379"/>
    </source>
</evidence>
<keyword evidence="6" id="KW-0411">Iron-sulfur</keyword>
<keyword evidence="5" id="KW-0408">Iron</keyword>
<keyword evidence="7" id="KW-0812">Transmembrane</keyword>
<proteinExistence type="predicted"/>
<keyword evidence="10" id="KW-1185">Reference proteome</keyword>
<dbReference type="Proteomes" id="UP000326921">
    <property type="component" value="Chromosome"/>
</dbReference>
<protein>
    <submittedName>
        <fullName evidence="9">Cytochrome c oxidase accessory protein CcoG</fullName>
    </submittedName>
</protein>
<evidence type="ECO:0000256" key="3">
    <source>
        <dbReference type="ARBA" id="ARBA00022723"/>
    </source>
</evidence>
<keyword evidence="4" id="KW-0249">Electron transport</keyword>
<dbReference type="Pfam" id="PF12801">
    <property type="entry name" value="Fer4_5"/>
    <property type="match status" value="1"/>
</dbReference>
<evidence type="ECO:0000256" key="1">
    <source>
        <dbReference type="ARBA" id="ARBA00022448"/>
    </source>
</evidence>
<dbReference type="Gene3D" id="2.60.40.10">
    <property type="entry name" value="Immunoglobulins"/>
    <property type="match status" value="1"/>
</dbReference>
<dbReference type="AlphaFoldDB" id="A0A5Q0QCF9"/>
<evidence type="ECO:0000256" key="5">
    <source>
        <dbReference type="ARBA" id="ARBA00023004"/>
    </source>
</evidence>
<dbReference type="Pfam" id="PF11614">
    <property type="entry name" value="FixG_C"/>
    <property type="match status" value="1"/>
</dbReference>
<dbReference type="Pfam" id="PF13746">
    <property type="entry name" value="Fer4_18"/>
    <property type="match status" value="1"/>
</dbReference>
<evidence type="ECO:0000313" key="9">
    <source>
        <dbReference type="EMBL" id="QGA27186.1"/>
    </source>
</evidence>
<feature type="transmembrane region" description="Helical" evidence="7">
    <location>
        <begin position="34"/>
        <end position="52"/>
    </location>
</feature>
<keyword evidence="7" id="KW-1133">Transmembrane helix</keyword>
<dbReference type="SUPFAM" id="SSF54862">
    <property type="entry name" value="4Fe-4S ferredoxins"/>
    <property type="match status" value="1"/>
</dbReference>
<accession>A0A5Q0QCF9</accession>
<dbReference type="InterPro" id="IPR013783">
    <property type="entry name" value="Ig-like_fold"/>
</dbReference>
<dbReference type="RefSeq" id="WP_153512026.1">
    <property type="nucleotide sequence ID" value="NZ_CP045652.1"/>
</dbReference>
<dbReference type="GO" id="GO:0005886">
    <property type="term" value="C:plasma membrane"/>
    <property type="evidence" value="ECO:0007669"/>
    <property type="project" value="TreeGrafter"/>
</dbReference>
<keyword evidence="7" id="KW-0472">Membrane</keyword>
<dbReference type="InterPro" id="IPR014116">
    <property type="entry name" value="Cyt_c_oxidase_cbb3_FixG"/>
</dbReference>
<dbReference type="PROSITE" id="PS51379">
    <property type="entry name" value="4FE4S_FER_2"/>
    <property type="match status" value="1"/>
</dbReference>
<sequence length="465" mass="52908">MEVAAKGSENINQPEKSKRKWVYAKKPAGKLYNYRQVVGYSLLLFLFVAPFVKINDNPFLMFNIIERKFSIFGNIFLPQDMHIFLFGMLIIMVCIVLFTAVYGRVWCGWTCPQTIFMELIFRRIEYLIEGDWNKQKKLNEGPDTDAKAWRKILKHAVFILISFLISNLFLAYIIGVDALLKIITEPVDQHLGGFASIWAFTFVFYFVFAYVREIVCTRICPYGRLQGVLLDENSVTVAYHVSRGEPRGKIRKNSDEFRGDCIDCNLCVHVCPTGIDIRKGTQLECVSCTACIDACDAVMDKINKPKRLIGFYTQAEAEGKETVVEGKKRNTRAIVYSCILLVLMGIFGAMIFSRTDVDGRLLRAKGSTYQFRDDGTVTNLYSLELINKTTKDIDYVLESDDKNIQIQIVNPISHLPREGNAKLSLFLIAKKSSIKEYKSNIKLNVVAEGKVIETMKTTFIAPPSK</sequence>
<gene>
    <name evidence="9" type="primary">ccoG</name>
    <name evidence="9" type="ORF">GFH32_13055</name>
</gene>
<keyword evidence="2" id="KW-0004">4Fe-4S</keyword>
<evidence type="ECO:0000256" key="4">
    <source>
        <dbReference type="ARBA" id="ARBA00022982"/>
    </source>
</evidence>
<evidence type="ECO:0000256" key="7">
    <source>
        <dbReference type="SAM" id="Phobius"/>
    </source>
</evidence>
<keyword evidence="1" id="KW-0813">Transport</keyword>
<organism evidence="9 10">
    <name type="scientific">Sphingobacterium zhuxiongii</name>
    <dbReference type="NCBI Taxonomy" id="2662364"/>
    <lineage>
        <taxon>Bacteria</taxon>
        <taxon>Pseudomonadati</taxon>
        <taxon>Bacteroidota</taxon>
        <taxon>Sphingobacteriia</taxon>
        <taxon>Sphingobacteriales</taxon>
        <taxon>Sphingobacteriaceae</taxon>
        <taxon>Sphingobacterium</taxon>
    </lineage>
</organism>
<evidence type="ECO:0000313" key="10">
    <source>
        <dbReference type="Proteomes" id="UP000326921"/>
    </source>
</evidence>
<dbReference type="PANTHER" id="PTHR30176">
    <property type="entry name" value="FERREDOXIN-TYPE PROTEIN NAPH"/>
    <property type="match status" value="1"/>
</dbReference>
<dbReference type="KEGG" id="sphe:GFH32_13055"/>
<feature type="transmembrane region" description="Helical" evidence="7">
    <location>
        <begin position="83"/>
        <end position="103"/>
    </location>
</feature>
<dbReference type="InterPro" id="IPR017900">
    <property type="entry name" value="4Fe4S_Fe_S_CS"/>
</dbReference>
<feature type="transmembrane region" description="Helical" evidence="7">
    <location>
        <begin position="157"/>
        <end position="179"/>
    </location>
</feature>
<dbReference type="InterPro" id="IPR051684">
    <property type="entry name" value="Electron_Trans/Redox"/>
</dbReference>
<evidence type="ECO:0000256" key="6">
    <source>
        <dbReference type="ARBA" id="ARBA00023014"/>
    </source>
</evidence>
<dbReference type="GO" id="GO:0046872">
    <property type="term" value="F:metal ion binding"/>
    <property type="evidence" value="ECO:0007669"/>
    <property type="project" value="UniProtKB-KW"/>
</dbReference>